<evidence type="ECO:0000256" key="1">
    <source>
        <dbReference type="SAM" id="Phobius"/>
    </source>
</evidence>
<name>A0A3M6VKP1_9STRA</name>
<dbReference type="EMBL" id="QLLG01000182">
    <property type="protein sequence ID" value="RMX66937.1"/>
    <property type="molecule type" value="Genomic_DNA"/>
</dbReference>
<evidence type="ECO:0000313" key="3">
    <source>
        <dbReference type="EMBL" id="RMX66937.1"/>
    </source>
</evidence>
<dbReference type="InterPro" id="IPR000073">
    <property type="entry name" value="AB_hydrolase_1"/>
</dbReference>
<comment type="caution">
    <text evidence="3">The sequence shown here is derived from an EMBL/GenBank/DDBJ whole genome shotgun (WGS) entry which is preliminary data.</text>
</comment>
<keyword evidence="1" id="KW-0472">Membrane</keyword>
<sequence length="342" mass="38140">MTSLTSWLLGLAYTGGTLCVGALFLLYMYQDRLLYFPTIPGTSKFTKDNPPGYRHPGEFSIDYEDLMIPCKDGVKISAWLMKQKDHSTRPTLIFFHGNAGNIGYRLPNAVQLYRKVGVNILLVDYRGFGHSEGDPSEKGLKLDAEAAVDALYARTDIDTSKLVVFGRSLGGAVSVYLAKKEPSKVAAIVLENTFLSISAMVDALMPFLTYVKPLVLRINWNNELDIQKVKQPILFIAGIQDELVPHSHMERLCSLATSSQRVVWYPVSDGTHNDTWLRGGSKYYAELQKFVKSLGGDTTCLAYDESSENKHLPPHVEENSIPNMLEQPLLSSLQKTQKSKVE</sequence>
<protein>
    <recommendedName>
        <fullName evidence="2">AB hydrolase-1 domain-containing protein</fullName>
    </recommendedName>
</protein>
<dbReference type="InterPro" id="IPR029058">
    <property type="entry name" value="AB_hydrolase_fold"/>
</dbReference>
<feature type="transmembrane region" description="Helical" evidence="1">
    <location>
        <begin position="6"/>
        <end position="29"/>
    </location>
</feature>
<keyword evidence="1" id="KW-0812">Transmembrane</keyword>
<reference evidence="3 4" key="1">
    <citation type="submission" date="2018-06" db="EMBL/GenBank/DDBJ databases">
        <title>Comparative genomics of downy mildews reveals potential adaptations to biotrophy.</title>
        <authorList>
            <person name="Fletcher K."/>
            <person name="Klosterman S.J."/>
            <person name="Derevnina L."/>
            <person name="Martin F."/>
            <person name="Koike S."/>
            <person name="Reyes Chin-Wo S."/>
            <person name="Mou B."/>
            <person name="Michelmore R."/>
        </authorList>
    </citation>
    <scope>NUCLEOTIDE SEQUENCE [LARGE SCALE GENOMIC DNA]</scope>
    <source>
        <strain evidence="3 4">R14</strain>
    </source>
</reference>
<evidence type="ECO:0000259" key="2">
    <source>
        <dbReference type="Pfam" id="PF00561"/>
    </source>
</evidence>
<evidence type="ECO:0000313" key="4">
    <source>
        <dbReference type="Proteomes" id="UP000282087"/>
    </source>
</evidence>
<dbReference type="PANTHER" id="PTHR12277:SF81">
    <property type="entry name" value="PROTEIN ABHD13"/>
    <property type="match status" value="1"/>
</dbReference>
<keyword evidence="1" id="KW-1133">Transmembrane helix</keyword>
<dbReference type="Proteomes" id="UP000282087">
    <property type="component" value="Unassembled WGS sequence"/>
</dbReference>
<gene>
    <name evidence="3" type="ORF">DD238_002695</name>
</gene>
<dbReference type="ESTHER" id="9stra-a0a3m6vkp1">
    <property type="family name" value="ABHD13-BEM46"/>
</dbReference>
<keyword evidence="4" id="KW-1185">Reference proteome</keyword>
<proteinExistence type="predicted"/>
<dbReference type="GO" id="GO:0008474">
    <property type="term" value="F:palmitoyl-(protein) hydrolase activity"/>
    <property type="evidence" value="ECO:0007669"/>
    <property type="project" value="TreeGrafter"/>
</dbReference>
<dbReference type="AlphaFoldDB" id="A0A3M6VKP1"/>
<dbReference type="GO" id="GO:0016020">
    <property type="term" value="C:membrane"/>
    <property type="evidence" value="ECO:0007669"/>
    <property type="project" value="TreeGrafter"/>
</dbReference>
<organism evidence="3 4">
    <name type="scientific">Peronospora effusa</name>
    <dbReference type="NCBI Taxonomy" id="542832"/>
    <lineage>
        <taxon>Eukaryota</taxon>
        <taxon>Sar</taxon>
        <taxon>Stramenopiles</taxon>
        <taxon>Oomycota</taxon>
        <taxon>Peronosporomycetes</taxon>
        <taxon>Peronosporales</taxon>
        <taxon>Peronosporaceae</taxon>
        <taxon>Peronospora</taxon>
    </lineage>
</organism>
<feature type="domain" description="AB hydrolase-1" evidence="2">
    <location>
        <begin position="90"/>
        <end position="206"/>
    </location>
</feature>
<dbReference type="Gene3D" id="3.40.50.1820">
    <property type="entry name" value="alpha/beta hydrolase"/>
    <property type="match status" value="1"/>
</dbReference>
<dbReference type="PRINTS" id="PR00111">
    <property type="entry name" value="ABHYDROLASE"/>
</dbReference>
<dbReference type="STRING" id="542832.A0A3M6VKP1"/>
<dbReference type="Pfam" id="PF00561">
    <property type="entry name" value="Abhydrolase_1"/>
    <property type="match status" value="1"/>
</dbReference>
<dbReference type="PANTHER" id="PTHR12277">
    <property type="entry name" value="ALPHA/BETA HYDROLASE DOMAIN-CONTAINING PROTEIN"/>
    <property type="match status" value="1"/>
</dbReference>
<dbReference type="SUPFAM" id="SSF53474">
    <property type="entry name" value="alpha/beta-Hydrolases"/>
    <property type="match status" value="1"/>
</dbReference>
<accession>A0A3M6VKP1</accession>